<gene>
    <name evidence="8" type="ORF">BOVATA_032190</name>
</gene>
<proteinExistence type="inferred from homology"/>
<evidence type="ECO:0000313" key="8">
    <source>
        <dbReference type="EMBL" id="GBE61726.1"/>
    </source>
</evidence>
<dbReference type="HAMAP" id="MF_01547">
    <property type="entry name" value="RNA_methyltr_E"/>
    <property type="match status" value="1"/>
</dbReference>
<dbReference type="GeneID" id="39875496"/>
<dbReference type="InterPro" id="IPR002877">
    <property type="entry name" value="RNA_MeTrfase_FtsJ_dom"/>
</dbReference>
<keyword evidence="2" id="KW-0698">rRNA processing</keyword>
<dbReference type="InterPro" id="IPR015507">
    <property type="entry name" value="rRNA-MeTfrase_E"/>
</dbReference>
<keyword evidence="4 8" id="KW-0808">Transferase</keyword>
<evidence type="ECO:0000256" key="6">
    <source>
        <dbReference type="ARBA" id="ARBA00041184"/>
    </source>
</evidence>
<keyword evidence="3 8" id="KW-0489">Methyltransferase</keyword>
<evidence type="ECO:0000256" key="2">
    <source>
        <dbReference type="ARBA" id="ARBA00022552"/>
    </source>
</evidence>
<dbReference type="VEuPathDB" id="PiroplasmaDB:BOVATA_032190"/>
<feature type="domain" description="Ribosomal RNA methyltransferase FtsJ" evidence="7">
    <location>
        <begin position="85"/>
        <end position="264"/>
    </location>
</feature>
<dbReference type="InterPro" id="IPR029063">
    <property type="entry name" value="SAM-dependent_MTases_sf"/>
</dbReference>
<dbReference type="SUPFAM" id="SSF53335">
    <property type="entry name" value="S-adenosyl-L-methionine-dependent methyltransferases"/>
    <property type="match status" value="1"/>
</dbReference>
<sequence length="522" mass="57700">MPTAAARGVAAEAPIHLCELGVSARGIFHTLVLYHINSALMAVSQRFGSTMRAFRVRNPATTHSAEWIRRQITDRYTLQAQVDNYRSRAAYKLQELDDRFLLLRKSQVVVELGCYPGGWSQVCVERTLAGASDARVIGVDRLQMDPMPNFTFIKGDINDETTHAHLLSAMGGAKADVVLSDLAPACTGVKQDDHLNSTELCMQAAQVMERIIAVGGAFVVKIFMGGQLINYRTYLQSQFKMVHSAKPKACRSESKEMYFVCKGFLGARNLRSDVQTRGNPKSSTYGDGALPQLVVVEVVDKGKKGVLVDVGELGVVVDLLCQQVQHYRLRFGVLLDAADGAYGATTLVRRFRDEELHLPSLAVVCVVHGGLRQLRFDDLLGGGVDVVREYDDHRLVGERVYVDSHVLHQLPSVPVQVGGVRQRLGATVRLYVEAAVCRDDVAAGVEHYHCRYHGYLEVLLQDEPGVGILKRHRQPVTVVVEQLLFEVGLVLVIRDVYHLELAVGLLSHRSVEFLQLLAELLA</sequence>
<evidence type="ECO:0000256" key="5">
    <source>
        <dbReference type="ARBA" id="ARBA00022691"/>
    </source>
</evidence>
<keyword evidence="9" id="KW-1185">Reference proteome</keyword>
<dbReference type="Pfam" id="PF01728">
    <property type="entry name" value="FtsJ"/>
    <property type="match status" value="1"/>
</dbReference>
<dbReference type="OrthoDB" id="20105at2759"/>
<comment type="similarity">
    <text evidence="1">Belongs to the class I-like SAM-binding methyltransferase superfamily. RNA methyltransferase RlmE family.</text>
</comment>
<evidence type="ECO:0000313" key="9">
    <source>
        <dbReference type="Proteomes" id="UP000236319"/>
    </source>
</evidence>
<dbReference type="EMBL" id="BDSA01000003">
    <property type="protein sequence ID" value="GBE61726.1"/>
    <property type="molecule type" value="Genomic_DNA"/>
</dbReference>
<dbReference type="Proteomes" id="UP000236319">
    <property type="component" value="Unassembled WGS sequence"/>
</dbReference>
<evidence type="ECO:0000256" key="1">
    <source>
        <dbReference type="ARBA" id="ARBA00009258"/>
    </source>
</evidence>
<name>A0A2H6KFG1_9APIC</name>
<reference evidence="8 9" key="1">
    <citation type="journal article" date="2017" name="BMC Genomics">
        <title>Whole-genome assembly of Babesia ovata and comparative genomics between closely related pathogens.</title>
        <authorList>
            <person name="Yamagishi J."/>
            <person name="Asada M."/>
            <person name="Hakimi H."/>
            <person name="Tanaka T.Q."/>
            <person name="Sugimoto C."/>
            <person name="Kawazu S."/>
        </authorList>
    </citation>
    <scope>NUCLEOTIDE SEQUENCE [LARGE SCALE GENOMIC DNA]</scope>
    <source>
        <strain evidence="8 9">Miyake</strain>
    </source>
</reference>
<dbReference type="InterPro" id="IPR050082">
    <property type="entry name" value="RNA_methyltr_RlmE"/>
</dbReference>
<accession>A0A2H6KFG1</accession>
<evidence type="ECO:0000256" key="4">
    <source>
        <dbReference type="ARBA" id="ARBA00022679"/>
    </source>
</evidence>
<dbReference type="PANTHER" id="PTHR10920:SF18">
    <property type="entry name" value="RRNA METHYLTRANSFERASE 2, MITOCHONDRIAL"/>
    <property type="match status" value="1"/>
</dbReference>
<organism evidence="8 9">
    <name type="scientific">Babesia ovata</name>
    <dbReference type="NCBI Taxonomy" id="189622"/>
    <lineage>
        <taxon>Eukaryota</taxon>
        <taxon>Sar</taxon>
        <taxon>Alveolata</taxon>
        <taxon>Apicomplexa</taxon>
        <taxon>Aconoidasida</taxon>
        <taxon>Piroplasmida</taxon>
        <taxon>Babesiidae</taxon>
        <taxon>Babesia</taxon>
    </lineage>
</organism>
<protein>
    <recommendedName>
        <fullName evidence="6">rRNA methyltransferase 2, mitochondrial</fullName>
    </recommendedName>
</protein>
<dbReference type="AlphaFoldDB" id="A0A2H6KFG1"/>
<comment type="caution">
    <text evidence="8">The sequence shown here is derived from an EMBL/GenBank/DDBJ whole genome shotgun (WGS) entry which is preliminary data.</text>
</comment>
<dbReference type="PANTHER" id="PTHR10920">
    <property type="entry name" value="RIBOSOMAL RNA METHYLTRANSFERASE"/>
    <property type="match status" value="1"/>
</dbReference>
<dbReference type="RefSeq" id="XP_028867969.1">
    <property type="nucleotide sequence ID" value="XM_029012136.1"/>
</dbReference>
<dbReference type="Gene3D" id="3.40.50.150">
    <property type="entry name" value="Vaccinia Virus protein VP39"/>
    <property type="match status" value="1"/>
</dbReference>
<dbReference type="GO" id="GO:0008650">
    <property type="term" value="F:rRNA (uridine-2'-O-)-methyltransferase activity"/>
    <property type="evidence" value="ECO:0007669"/>
    <property type="project" value="TreeGrafter"/>
</dbReference>
<keyword evidence="5" id="KW-0949">S-adenosyl-L-methionine</keyword>
<evidence type="ECO:0000259" key="7">
    <source>
        <dbReference type="Pfam" id="PF01728"/>
    </source>
</evidence>
<evidence type="ECO:0000256" key="3">
    <source>
        <dbReference type="ARBA" id="ARBA00022603"/>
    </source>
</evidence>